<name>A0ABT8C7Z4_9BACT</name>
<evidence type="ECO:0000313" key="2">
    <source>
        <dbReference type="Proteomes" id="UP001236663"/>
    </source>
</evidence>
<sequence length="333" mass="38162">MIEIESQGYTISGIQAFLKSLEGKYNLISPSKKLLDGSWNMERSKGGYIWSGFNSQPHEDDMRIRNQTWKSRSRLIGLESLLNVFPKEISQRPDVLERLSRAWKAQLLAEISDSTGWYPTPHEVQYSLIKADEVFEDVAHIVYLLKLASSLDSFLIDTYSGELFDTYEDSLEDLVKIEKSDCWIDLIRIFGSEGDLILFQIGDDMQRIIADFIPNDDCCGLEIDFNIEYLLYCPALMENECINIDLVDVKPEAVYLPLPNGLICINENTFLIKHNEFLNISACVDKKAKKLMFKITNPHSYGIHWELTIFKGELKLAIDLANRINVSPIVYLV</sequence>
<gene>
    <name evidence="1" type="ORF">QWZ15_10035</name>
</gene>
<protein>
    <recommendedName>
        <fullName evidence="3">DUF4238 domain-containing protein</fullName>
    </recommendedName>
</protein>
<evidence type="ECO:0008006" key="3">
    <source>
        <dbReference type="Google" id="ProtNLM"/>
    </source>
</evidence>
<accession>A0ABT8C7Z4</accession>
<dbReference type="Proteomes" id="UP001236663">
    <property type="component" value="Unassembled WGS sequence"/>
</dbReference>
<evidence type="ECO:0000313" key="1">
    <source>
        <dbReference type="EMBL" id="MDN3688169.1"/>
    </source>
</evidence>
<organism evidence="1 2">
    <name type="scientific">Cyclobacterium jeungdonense</name>
    <dbReference type="NCBI Taxonomy" id="708087"/>
    <lineage>
        <taxon>Bacteria</taxon>
        <taxon>Pseudomonadati</taxon>
        <taxon>Bacteroidota</taxon>
        <taxon>Cytophagia</taxon>
        <taxon>Cytophagales</taxon>
        <taxon>Cyclobacteriaceae</taxon>
        <taxon>Cyclobacterium</taxon>
    </lineage>
</organism>
<dbReference type="EMBL" id="JAUFQS010000008">
    <property type="protein sequence ID" value="MDN3688169.1"/>
    <property type="molecule type" value="Genomic_DNA"/>
</dbReference>
<comment type="caution">
    <text evidence="1">The sequence shown here is derived from an EMBL/GenBank/DDBJ whole genome shotgun (WGS) entry which is preliminary data.</text>
</comment>
<keyword evidence="2" id="KW-1185">Reference proteome</keyword>
<proteinExistence type="predicted"/>
<dbReference type="RefSeq" id="WP_163387071.1">
    <property type="nucleotide sequence ID" value="NZ_JAUFQS010000008.1"/>
</dbReference>
<reference evidence="2" key="1">
    <citation type="journal article" date="2019" name="Int. J. Syst. Evol. Microbiol.">
        <title>The Global Catalogue of Microorganisms (GCM) 10K type strain sequencing project: providing services to taxonomists for standard genome sequencing and annotation.</title>
        <authorList>
            <consortium name="The Broad Institute Genomics Platform"/>
            <consortium name="The Broad Institute Genome Sequencing Center for Infectious Disease"/>
            <person name="Wu L."/>
            <person name="Ma J."/>
        </authorList>
    </citation>
    <scope>NUCLEOTIDE SEQUENCE [LARGE SCALE GENOMIC DNA]</scope>
    <source>
        <strain evidence="2">CECT 7706</strain>
    </source>
</reference>